<proteinExistence type="predicted"/>
<dbReference type="Gene3D" id="1.25.40.10">
    <property type="entry name" value="Tetratricopeptide repeat domain"/>
    <property type="match status" value="1"/>
</dbReference>
<protein>
    <recommendedName>
        <fullName evidence="3">Tetratricopeptide repeat protein</fullName>
    </recommendedName>
</protein>
<dbReference type="SUPFAM" id="SSF48452">
    <property type="entry name" value="TPR-like"/>
    <property type="match status" value="1"/>
</dbReference>
<dbReference type="AlphaFoldDB" id="A0A7X2IU71"/>
<accession>A0A7X2IU71</accession>
<keyword evidence="2" id="KW-1185">Reference proteome</keyword>
<gene>
    <name evidence="1" type="ORF">GJ700_30200</name>
</gene>
<name>A0A7X2IU71_9BURK</name>
<comment type="caution">
    <text evidence="1">The sequence shown here is derived from an EMBL/GenBank/DDBJ whole genome shotgun (WGS) entry which is preliminary data.</text>
</comment>
<sequence>MTFGYEAQSEAEPLTPEQEASLRQIYLKQAPVVMAQYANAQNDYEAFTFMARAAAAAFHLAQFDEARQLAERALALAPSYRDDWNYGNAIHLGHTVLGLLALQSGDAATAIAELHASGDTPGSPQLLSFGPTMHLAKSLLKAGHVTPVLEYLQQCRVFWRMAGVWPDLWEQKIRAGGIPNFFQHCFV</sequence>
<dbReference type="InterPro" id="IPR011990">
    <property type="entry name" value="TPR-like_helical_dom_sf"/>
</dbReference>
<dbReference type="RefSeq" id="WP_154381073.1">
    <property type="nucleotide sequence ID" value="NZ_WKJJ01000026.1"/>
</dbReference>
<evidence type="ECO:0000313" key="1">
    <source>
        <dbReference type="EMBL" id="MRV75994.1"/>
    </source>
</evidence>
<evidence type="ECO:0008006" key="3">
    <source>
        <dbReference type="Google" id="ProtNLM"/>
    </source>
</evidence>
<dbReference type="EMBL" id="WKJJ01000026">
    <property type="protein sequence ID" value="MRV75994.1"/>
    <property type="molecule type" value="Genomic_DNA"/>
</dbReference>
<evidence type="ECO:0000313" key="2">
    <source>
        <dbReference type="Proteomes" id="UP000446768"/>
    </source>
</evidence>
<reference evidence="1 2" key="1">
    <citation type="submission" date="2019-11" db="EMBL/GenBank/DDBJ databases">
        <title>Novel species isolated from a subtropical stream in China.</title>
        <authorList>
            <person name="Lu H."/>
        </authorList>
    </citation>
    <scope>NUCLEOTIDE SEQUENCE [LARGE SCALE GENOMIC DNA]</scope>
    <source>
        <strain evidence="1 2">FT92W</strain>
    </source>
</reference>
<organism evidence="1 2">
    <name type="scientific">Pseudoduganella rivuli</name>
    <dbReference type="NCBI Taxonomy" id="2666085"/>
    <lineage>
        <taxon>Bacteria</taxon>
        <taxon>Pseudomonadati</taxon>
        <taxon>Pseudomonadota</taxon>
        <taxon>Betaproteobacteria</taxon>
        <taxon>Burkholderiales</taxon>
        <taxon>Oxalobacteraceae</taxon>
        <taxon>Telluria group</taxon>
        <taxon>Pseudoduganella</taxon>
    </lineage>
</organism>
<dbReference type="Proteomes" id="UP000446768">
    <property type="component" value="Unassembled WGS sequence"/>
</dbReference>